<sequence length="243" mass="26158">MFRQPITSEAPEAASPPFPFGLGRAGMHELVEAGFGDFPALTGFALAALRDAGRPGVSLWVRQRTLSLEHGRVCGQGLVAAGLDPGRLLLVEARDRMEALRAVEEGARDKALAAVVAELDDMDFTAARRLVLASQDSGVPLVLMFPHKRSGATAAHGRWRVSAQPSMPDPHDQRAPGRPAWRAVLEKSRLRPGEAGRDFYLELHDETPCLRLVSGLATATPRPQPRRLGPALAGSSVGWRRTG</sequence>
<gene>
    <name evidence="2" type="ORF">C7435_0186</name>
</gene>
<dbReference type="AlphaFoldDB" id="A0A495DLD5"/>
<dbReference type="Proteomes" id="UP000273675">
    <property type="component" value="Unassembled WGS sequence"/>
</dbReference>
<dbReference type="SUPFAM" id="SSF52540">
    <property type="entry name" value="P-loop containing nucleoside triphosphate hydrolases"/>
    <property type="match status" value="1"/>
</dbReference>
<comment type="caution">
    <text evidence="2">The sequence shown here is derived from an EMBL/GenBank/DDBJ whole genome shotgun (WGS) entry which is preliminary data.</text>
</comment>
<dbReference type="Gene3D" id="3.40.50.300">
    <property type="entry name" value="P-loop containing nucleotide triphosphate hydrolases"/>
    <property type="match status" value="1"/>
</dbReference>
<feature type="region of interest" description="Disordered" evidence="1">
    <location>
        <begin position="218"/>
        <end position="243"/>
    </location>
</feature>
<proteinExistence type="predicted"/>
<dbReference type="InterPro" id="IPR027417">
    <property type="entry name" value="P-loop_NTPase"/>
</dbReference>
<dbReference type="OrthoDB" id="7202530at2"/>
<evidence type="ECO:0000256" key="1">
    <source>
        <dbReference type="SAM" id="MobiDB-lite"/>
    </source>
</evidence>
<name>A0A495DLD5_9PROT</name>
<organism evidence="2 3">
    <name type="scientific">Maricaulis maris</name>
    <dbReference type="NCBI Taxonomy" id="74318"/>
    <lineage>
        <taxon>Bacteria</taxon>
        <taxon>Pseudomonadati</taxon>
        <taxon>Pseudomonadota</taxon>
        <taxon>Alphaproteobacteria</taxon>
        <taxon>Maricaulales</taxon>
        <taxon>Maricaulaceae</taxon>
        <taxon>Maricaulis</taxon>
    </lineage>
</organism>
<reference evidence="2 3" key="1">
    <citation type="submission" date="2018-10" db="EMBL/GenBank/DDBJ databases">
        <title>Genomic Encyclopedia of Type Strains, Phase IV (KMG-IV): sequencing the most valuable type-strain genomes for metagenomic binning, comparative biology and taxonomic classification.</title>
        <authorList>
            <person name="Goeker M."/>
        </authorList>
    </citation>
    <scope>NUCLEOTIDE SEQUENCE [LARGE SCALE GENOMIC DNA]</scope>
    <source>
        <strain evidence="2 3">DSM 4734</strain>
    </source>
</reference>
<accession>A0A495DLD5</accession>
<evidence type="ECO:0000313" key="2">
    <source>
        <dbReference type="EMBL" id="RKR03747.1"/>
    </source>
</evidence>
<protein>
    <submittedName>
        <fullName evidence="2">Protein ImuA</fullName>
    </submittedName>
</protein>
<dbReference type="EMBL" id="RBIM01000001">
    <property type="protein sequence ID" value="RKR03747.1"/>
    <property type="molecule type" value="Genomic_DNA"/>
</dbReference>
<evidence type="ECO:0000313" key="3">
    <source>
        <dbReference type="Proteomes" id="UP000273675"/>
    </source>
</evidence>